<evidence type="ECO:0000256" key="1">
    <source>
        <dbReference type="SAM" id="MobiDB-lite"/>
    </source>
</evidence>
<name>A0A9P1BIX1_9DINO</name>
<feature type="region of interest" description="Disordered" evidence="1">
    <location>
        <begin position="1"/>
        <end position="25"/>
    </location>
</feature>
<evidence type="ECO:0000313" key="4">
    <source>
        <dbReference type="EMBL" id="CAL4759698.1"/>
    </source>
</evidence>
<feature type="transmembrane region" description="Helical" evidence="2">
    <location>
        <begin position="1371"/>
        <end position="1392"/>
    </location>
</feature>
<evidence type="ECO:0000313" key="5">
    <source>
        <dbReference type="Proteomes" id="UP001152797"/>
    </source>
</evidence>
<reference evidence="3" key="1">
    <citation type="submission" date="2022-10" db="EMBL/GenBank/DDBJ databases">
        <authorList>
            <person name="Chen Y."/>
            <person name="Dougan E. K."/>
            <person name="Chan C."/>
            <person name="Rhodes N."/>
            <person name="Thang M."/>
        </authorList>
    </citation>
    <scope>NUCLEOTIDE SEQUENCE</scope>
</reference>
<evidence type="ECO:0000313" key="3">
    <source>
        <dbReference type="EMBL" id="CAI3972386.1"/>
    </source>
</evidence>
<keyword evidence="2" id="KW-0812">Transmembrane</keyword>
<keyword evidence="2" id="KW-0472">Membrane</keyword>
<accession>A0A9P1BIX1</accession>
<reference evidence="4 5" key="2">
    <citation type="submission" date="2024-05" db="EMBL/GenBank/DDBJ databases">
        <authorList>
            <person name="Chen Y."/>
            <person name="Shah S."/>
            <person name="Dougan E. K."/>
            <person name="Thang M."/>
            <person name="Chan C."/>
        </authorList>
    </citation>
    <scope>NUCLEOTIDE SEQUENCE [LARGE SCALE GENOMIC DNA]</scope>
</reference>
<dbReference type="OrthoDB" id="416001at2759"/>
<feature type="transmembrane region" description="Helical" evidence="2">
    <location>
        <begin position="1340"/>
        <end position="1364"/>
    </location>
</feature>
<gene>
    <name evidence="3" type="ORF">C1SCF055_LOCUS973</name>
</gene>
<feature type="compositionally biased region" description="Basic and acidic residues" evidence="1">
    <location>
        <begin position="10"/>
        <end position="25"/>
    </location>
</feature>
<sequence>PTRQGPTPNDRSRGPPKTREDDRVAEIRQTISARFKEGMRTEERVKQNVRAPTPKRETFQRAKDLLKDQLEALDTVAVARLPGVNVIEERRQRSETPPSLVPLVQLGLEGAGTNLFGWGCPLYCFQPSFATFSLVLILGFALGDIEPSCKLGDLQISVKGPLDQATDFIRFITAPGTTAAGRGSSQCSFELVSDAGYVAAPSRTLESRDQIIASFADCPLYLSKQAGYYVVVRADGLRLPTIFKSAKSYWGVVGELGIETYLLSWPLGDLEDGEAETMALALMRRGNGILLAQRGSRTSRRLLWRLKQSLMPEGLRFRKNGKPKRHARASLAAELKTVMDFLPKLSQQMDALAQRQIAVESKAKGGPIYPSASTIASQPLGRALDLPKPAQLSSLAKAVGETPRTQALESDMKPAELRGLEAEELDPLATSSPERRFLTCPAVLEQSKALTSLAAQIAAQHGDSMTELAGISTTGTRGAAGGAKLQNELAMHRGTFFTAVLHQMGSSHGLKYLERFGGYGRQRELGILQHQVMTVFDFLMEAAARDALGVLAAAIEQSCLDGGRMDLATLLTLQEDPPSSIFQNRQLSSTSRSRSFAPLADQRWVTCSLAFLERDGGDCVEASGAYRRRRKGHFRSFIRSAKALKGVPHSFFMALGQIVFCFTAWILFAFHDLFHFLSLLSVFGDSDQPFPVVPGRSGPELGATVAPFFLGISLEYSMRTNLLTLTARVVTADCRMQGSAALMGHQLFCLGFLLCNLRVRRFKEQLIASVTDRRDYYHQAAVSDERARTNMLPFAFTQEELSGCAALDTAKLREAESKKLKKNREVVGGFAVVEENLAALKFNIDKPRRFASGAPTVDNPSLTARWEDTTSAPAALKVLWLSMSFSGDPGRCLMALIDDMFALASAAEKEGLADCIGHALDHLRNVFHLVARPRVDSASSNFVESSKPGAPLSPKLACLPMAFWPAALHGALGCVFADSQFHQLRKKAMAALGLRNSESNAVLSLRPCGLEVTRKERIQSLIAAPRDLLAAIGEELLDDLSAPAYHGHASPGLPLLLRHDFVEIYGGSGRVSAAAQDLGLVVAPPLDLDASQYCFHMIESGRFGSFLTETYWLFALFFFCVTAEDTTDLAGKSSHASAVYTLDLAKHIALHFWYALRRLRIVDEDLDASGFESVVTNDILTTRQWRVRKVWHWKRKSHSNVLESNAALEIVKDVAFRFSAVRVNLLVDSRVAKGALAKGRSTSCGLQRSCKSSAALQICSDIYIGWNFAPTRLNIADDPTRDVAIRDAGGFCISEWFSLRELQKLHFKGLSEVAANWTRLMILVFLLVELQPLMMLTIQAAFHLIASGLGFALWILWAAILCILQWIFRSLWTLSLASLWAVLAFWILWTFLGLSSRPCPSCVWLGRPVCLVFRVLCLSAIAPERWTFGRPVLVRAMEPMTAADKRRAAYRNPEGIVPTRVVRKSMLDARNKLLEDFAAWMLLEHGFLLGPILTAKPLDPEEVCKWLVAYGQQMFLSGRAYGRYAETINAVATARPALNKHLSMAWDLAFAWLQHHPALPLSVLLAGDAAPGTPFALLRIGMPKTRRRAARHQAARIDPPDIVSLLEATYAAYPRDKINMVMPSSSPVPAWLPALALSVLWVDSQLLLANNTGLQQMDNQMRQKQNGVT</sequence>
<dbReference type="EMBL" id="CAMXCT010000007">
    <property type="protein sequence ID" value="CAI3972386.1"/>
    <property type="molecule type" value="Genomic_DNA"/>
</dbReference>
<dbReference type="EMBL" id="CAMXCT030000007">
    <property type="protein sequence ID" value="CAL4759698.1"/>
    <property type="molecule type" value="Genomic_DNA"/>
</dbReference>
<feature type="non-terminal residue" evidence="3">
    <location>
        <position position="1"/>
    </location>
</feature>
<evidence type="ECO:0000256" key="2">
    <source>
        <dbReference type="SAM" id="Phobius"/>
    </source>
</evidence>
<feature type="non-terminal residue" evidence="3">
    <location>
        <position position="1669"/>
    </location>
</feature>
<dbReference type="Proteomes" id="UP001152797">
    <property type="component" value="Unassembled WGS sequence"/>
</dbReference>
<protein>
    <submittedName>
        <fullName evidence="3">Uncharacterized protein</fullName>
    </submittedName>
</protein>
<comment type="caution">
    <text evidence="3">The sequence shown here is derived from an EMBL/GenBank/DDBJ whole genome shotgun (WGS) entry which is preliminary data.</text>
</comment>
<keyword evidence="5" id="KW-1185">Reference proteome</keyword>
<proteinExistence type="predicted"/>
<organism evidence="3">
    <name type="scientific">Cladocopium goreaui</name>
    <dbReference type="NCBI Taxonomy" id="2562237"/>
    <lineage>
        <taxon>Eukaryota</taxon>
        <taxon>Sar</taxon>
        <taxon>Alveolata</taxon>
        <taxon>Dinophyceae</taxon>
        <taxon>Suessiales</taxon>
        <taxon>Symbiodiniaceae</taxon>
        <taxon>Cladocopium</taxon>
    </lineage>
</organism>
<keyword evidence="2" id="KW-1133">Transmembrane helix</keyword>
<dbReference type="EMBL" id="CAMXCT020000007">
    <property type="protein sequence ID" value="CAL1125761.1"/>
    <property type="molecule type" value="Genomic_DNA"/>
</dbReference>